<evidence type="ECO:0000259" key="4">
    <source>
        <dbReference type="PROSITE" id="PS50075"/>
    </source>
</evidence>
<dbReference type="Gene3D" id="1.10.1200.10">
    <property type="entry name" value="ACP-like"/>
    <property type="match status" value="1"/>
</dbReference>
<dbReference type="PROSITE" id="PS50075">
    <property type="entry name" value="CARRIER"/>
    <property type="match status" value="1"/>
</dbReference>
<dbReference type="GO" id="GO:0031177">
    <property type="term" value="F:phosphopantetheine binding"/>
    <property type="evidence" value="ECO:0007669"/>
    <property type="project" value="TreeGrafter"/>
</dbReference>
<dbReference type="PROSITE" id="PS00012">
    <property type="entry name" value="PHOSPHOPANTETHEINE"/>
    <property type="match status" value="1"/>
</dbReference>
<dbReference type="Pfam" id="PF00668">
    <property type="entry name" value="Condensation"/>
    <property type="match status" value="1"/>
</dbReference>
<evidence type="ECO:0000256" key="2">
    <source>
        <dbReference type="ARBA" id="ARBA00022450"/>
    </source>
</evidence>
<dbReference type="PANTHER" id="PTHR45527">
    <property type="entry name" value="NONRIBOSOMAL PEPTIDE SYNTHETASE"/>
    <property type="match status" value="1"/>
</dbReference>
<dbReference type="Pfam" id="PF00975">
    <property type="entry name" value="Thioesterase"/>
    <property type="match status" value="1"/>
</dbReference>
<dbReference type="InterPro" id="IPR023213">
    <property type="entry name" value="CAT-like_dom_sf"/>
</dbReference>
<dbReference type="SUPFAM" id="SSF56801">
    <property type="entry name" value="Acetyl-CoA synthetase-like"/>
    <property type="match status" value="1"/>
</dbReference>
<gene>
    <name evidence="5" type="ORF">AB3G37_08550</name>
</gene>
<dbReference type="SUPFAM" id="SSF47336">
    <property type="entry name" value="ACP-like"/>
    <property type="match status" value="1"/>
</dbReference>
<dbReference type="GO" id="GO:0044550">
    <property type="term" value="P:secondary metabolite biosynthetic process"/>
    <property type="evidence" value="ECO:0007669"/>
    <property type="project" value="TreeGrafter"/>
</dbReference>
<dbReference type="Gene3D" id="3.40.50.12780">
    <property type="entry name" value="N-terminal domain of ligase-like"/>
    <property type="match status" value="1"/>
</dbReference>
<dbReference type="Pfam" id="PF00501">
    <property type="entry name" value="AMP-binding"/>
    <property type="match status" value="1"/>
</dbReference>
<accession>A0AB39VW96</accession>
<dbReference type="PANTHER" id="PTHR45527:SF1">
    <property type="entry name" value="FATTY ACID SYNTHASE"/>
    <property type="match status" value="1"/>
</dbReference>
<evidence type="ECO:0000256" key="1">
    <source>
        <dbReference type="ARBA" id="ARBA00001957"/>
    </source>
</evidence>
<dbReference type="InterPro" id="IPR001031">
    <property type="entry name" value="Thioesterase"/>
</dbReference>
<dbReference type="Gene3D" id="3.30.300.30">
    <property type="match status" value="1"/>
</dbReference>
<dbReference type="InterPro" id="IPR045851">
    <property type="entry name" value="AMP-bd_C_sf"/>
</dbReference>
<dbReference type="InterPro" id="IPR036736">
    <property type="entry name" value="ACP-like_sf"/>
</dbReference>
<dbReference type="CDD" id="cd05930">
    <property type="entry name" value="A_NRPS"/>
    <property type="match status" value="1"/>
</dbReference>
<protein>
    <submittedName>
        <fullName evidence="5">AMP-binding protein</fullName>
    </submittedName>
</protein>
<dbReference type="InterPro" id="IPR006162">
    <property type="entry name" value="Ppantetheine_attach_site"/>
</dbReference>
<keyword evidence="3" id="KW-0597">Phosphoprotein</keyword>
<dbReference type="GO" id="GO:0043041">
    <property type="term" value="P:amino acid activation for nonribosomal peptide biosynthetic process"/>
    <property type="evidence" value="ECO:0007669"/>
    <property type="project" value="TreeGrafter"/>
</dbReference>
<reference evidence="5" key="1">
    <citation type="submission" date="2024-07" db="EMBL/GenBank/DDBJ databases">
        <authorList>
            <person name="Biller S.J."/>
        </authorList>
    </citation>
    <scope>NUCLEOTIDE SEQUENCE</scope>
    <source>
        <strain evidence="5">WC2420</strain>
    </source>
</reference>
<dbReference type="GO" id="GO:0005737">
    <property type="term" value="C:cytoplasm"/>
    <property type="evidence" value="ECO:0007669"/>
    <property type="project" value="TreeGrafter"/>
</dbReference>
<name>A0AB39VW96_9GAMM</name>
<feature type="domain" description="Carrier" evidence="4">
    <location>
        <begin position="937"/>
        <end position="1012"/>
    </location>
</feature>
<dbReference type="Gene3D" id="3.30.559.30">
    <property type="entry name" value="Nonribosomal peptide synthetase, condensation domain"/>
    <property type="match status" value="1"/>
</dbReference>
<dbReference type="Gene3D" id="3.30.559.10">
    <property type="entry name" value="Chloramphenicol acetyltransferase-like domain"/>
    <property type="match status" value="1"/>
</dbReference>
<evidence type="ECO:0000256" key="3">
    <source>
        <dbReference type="ARBA" id="ARBA00022553"/>
    </source>
</evidence>
<sequence length="1233" mass="138703">MYKFFELTTTQQNFITAERINQNPALNQLTVAITSDIPFDPMRLKNAINTVIRQNGRELRMQIHHEGEKFYPTRDICLQQGALFVDQQDLDQAIARWLIGRSIAVMDEELIRFTLLELSTGGNLLIIESSHIIWDGISVAIFLQRTLDCYHARCEVSLYHDDYNMFVQQLASNRDTDGYRRSLNYWQKLVSDTPTVALLPLNKKHSSRKLKTTGYRYLPMSEPLSASLLTNNHPLSRFLSAFCRYYRQSTQQENLLVGIPYAGRSHERDRHQIGLYENTLPLLLTAAMAESGGDKLIRKQLLTNSFHQLVSLNDIVRHLELKSSSSTHPLFQILVNYVDLTTQDNTITRLFISNGASLFTLSFHLLKITEQRFALQIEFDRAVYSDVDIDFLSSTLFRVIAGDMALSDVAVDPEPRISLLSEPHLPITGNKSVLNCLQQITARRPDVICLRSPHGTSLTFAQLELRSKELARYFLENFAFASDEARIVACDLTRTVDSIAVLIALLRCGMAFMPMDHKFPAARKQQILDASHCRFLVTDRTLEWVGEDVLQKLVMINVSLPLPLSLYKLACKQPVSSQQLAYCLYTSGSTGTPKGVMLSHGNLTAFIAWSLTAGEEIFRRVPFVTSFSFDLSIYEIFATLCSGGCLTVLDNAIQLQYHDDYTLLNTVPSVLEYLLEHRALPHALLRVNVAGEALSPNVVKKYFFFATKMPEFYNLYGPTEFTTYATEYHITGPEESIPIGVPIAGNQVAVINDAMEPLLRGQIGQIVLAGVNLASGYMHAPELTTERFVFLTALNAIAYLTGDSGYIDGAGRLHYIGRQDNQVKIRGHRVELSEIELAAENLEGIGRAVACPVEHSGHKEIILCIVTERGFSTKQQVLAALREVLPGYMIPNWIYILEAFPLNHNGKIDRKVLAKQSGQWLDALLRHHNQPAGPETPIPVKLEQQLLAICCSVLHDPFLHRDSDLIASGANSLDILRLLERIESTFSLRLNYEDIFTAPVIADLTLSIFHRLRNEDAVPPVKRGQTLYFLPGAGTLGAVYQSWFKKLTPDFAVKILNYNHDLPSATSFEALADKTWQRLKAECQVGETIHLVGHSFGGCLAYELALRSERQAQICYVTIIDSFLDFMPDNYRWENFTGAGDTRLASLHVLLDKAMVLHKQFRIIANDVPRNINLLYARGGVGGYFSKDLLLQNIRRLGAGRNITLVDGGHFSLFSDVAEQSINNLKNFHRIGD</sequence>
<dbReference type="GO" id="GO:0003824">
    <property type="term" value="F:catalytic activity"/>
    <property type="evidence" value="ECO:0007669"/>
    <property type="project" value="InterPro"/>
</dbReference>
<dbReference type="AlphaFoldDB" id="A0AB39VW96"/>
<dbReference type="InterPro" id="IPR000873">
    <property type="entry name" value="AMP-dep_synth/lig_dom"/>
</dbReference>
<dbReference type="Gene3D" id="3.40.50.1820">
    <property type="entry name" value="alpha/beta hydrolase"/>
    <property type="match status" value="1"/>
</dbReference>
<dbReference type="InterPro" id="IPR009081">
    <property type="entry name" value="PP-bd_ACP"/>
</dbReference>
<dbReference type="InterPro" id="IPR042099">
    <property type="entry name" value="ANL_N_sf"/>
</dbReference>
<dbReference type="EMBL" id="CP165628">
    <property type="protein sequence ID" value="XDU74103.1"/>
    <property type="molecule type" value="Genomic_DNA"/>
</dbReference>
<evidence type="ECO:0000313" key="5">
    <source>
        <dbReference type="EMBL" id="XDU74103.1"/>
    </source>
</evidence>
<proteinExistence type="predicted"/>
<dbReference type="Pfam" id="PF00550">
    <property type="entry name" value="PP-binding"/>
    <property type="match status" value="1"/>
</dbReference>
<dbReference type="SUPFAM" id="SSF53474">
    <property type="entry name" value="alpha/beta-Hydrolases"/>
    <property type="match status" value="1"/>
</dbReference>
<dbReference type="RefSeq" id="WP_369790338.1">
    <property type="nucleotide sequence ID" value="NZ_CP165628.1"/>
</dbReference>
<dbReference type="InterPro" id="IPR001242">
    <property type="entry name" value="Condensation_dom"/>
</dbReference>
<organism evidence="5">
    <name type="scientific">Rouxiella sp. WC2420</name>
    <dbReference type="NCBI Taxonomy" id="3234145"/>
    <lineage>
        <taxon>Bacteria</taxon>
        <taxon>Pseudomonadati</taxon>
        <taxon>Pseudomonadota</taxon>
        <taxon>Gammaproteobacteria</taxon>
        <taxon>Enterobacterales</taxon>
        <taxon>Yersiniaceae</taxon>
        <taxon>Rouxiella</taxon>
    </lineage>
</organism>
<dbReference type="InterPro" id="IPR029058">
    <property type="entry name" value="AB_hydrolase_fold"/>
</dbReference>
<comment type="cofactor">
    <cofactor evidence="1">
        <name>pantetheine 4'-phosphate</name>
        <dbReference type="ChEBI" id="CHEBI:47942"/>
    </cofactor>
</comment>
<dbReference type="SUPFAM" id="SSF52777">
    <property type="entry name" value="CoA-dependent acyltransferases"/>
    <property type="match status" value="2"/>
</dbReference>
<keyword evidence="2" id="KW-0596">Phosphopantetheine</keyword>